<dbReference type="Pfam" id="PF12762">
    <property type="entry name" value="DDE_Tnp_IS1595"/>
    <property type="match status" value="1"/>
</dbReference>
<reference evidence="2 3" key="1">
    <citation type="journal article" date="2019" name="Sci. Rep.">
        <title>Orb-weaving spider Araneus ventricosus genome elucidates the spidroin gene catalogue.</title>
        <authorList>
            <person name="Kono N."/>
            <person name="Nakamura H."/>
            <person name="Ohtoshi R."/>
            <person name="Moran D.A.P."/>
            <person name="Shinohara A."/>
            <person name="Yoshida Y."/>
            <person name="Fujiwara M."/>
            <person name="Mori M."/>
            <person name="Tomita M."/>
            <person name="Arakawa K."/>
        </authorList>
    </citation>
    <scope>NUCLEOTIDE SEQUENCE [LARGE SCALE GENOMIC DNA]</scope>
</reference>
<sequence>MSCRVKHRALESQAGMYDLEFLYGLKKGSKKEVMAWCMSMDMIAKEYVCPTCGEKMVLTENNCSDGYAWVCRKFGVNEHHIKRTMRKGSWFSESKLTMSEVLILTYLWVKNTPNDWIVDEMNVSEPTVVDWKSFCREVCVDRLVQDTKEKIGGVGMIVEIDESKFGKRKYNRGKRVDETLIEISKKNVEPGTTVLSDCWASYNGLTAEGYVHYTVNHSKNFKDPVAGAHTNGIEGTWNAIKTDFRKQGTRRVEGQFDTYLAEYMWRRSHRGASMKSLFPSFIRGVTESYPPHTHDTVE</sequence>
<evidence type="ECO:0000313" key="2">
    <source>
        <dbReference type="EMBL" id="GBM88402.1"/>
    </source>
</evidence>
<dbReference type="AlphaFoldDB" id="A0A4Y2JGH9"/>
<dbReference type="PANTHER" id="PTHR47163:SF2">
    <property type="entry name" value="SI:DKEY-17M8.2"/>
    <property type="match status" value="1"/>
</dbReference>
<dbReference type="EMBL" id="BGPR01003459">
    <property type="protein sequence ID" value="GBM88402.1"/>
    <property type="molecule type" value="Genomic_DNA"/>
</dbReference>
<dbReference type="InterPro" id="IPR053164">
    <property type="entry name" value="IS1016-like_transposase"/>
</dbReference>
<dbReference type="Proteomes" id="UP000499080">
    <property type="component" value="Unassembled WGS sequence"/>
</dbReference>
<organism evidence="2 3">
    <name type="scientific">Araneus ventricosus</name>
    <name type="common">Orbweaver spider</name>
    <name type="synonym">Epeira ventricosa</name>
    <dbReference type="NCBI Taxonomy" id="182803"/>
    <lineage>
        <taxon>Eukaryota</taxon>
        <taxon>Metazoa</taxon>
        <taxon>Ecdysozoa</taxon>
        <taxon>Arthropoda</taxon>
        <taxon>Chelicerata</taxon>
        <taxon>Arachnida</taxon>
        <taxon>Araneae</taxon>
        <taxon>Araneomorphae</taxon>
        <taxon>Entelegynae</taxon>
        <taxon>Araneoidea</taxon>
        <taxon>Araneidae</taxon>
        <taxon>Araneus</taxon>
    </lineage>
</organism>
<dbReference type="InterPro" id="IPR024445">
    <property type="entry name" value="Tnp_ISXO2-like"/>
</dbReference>
<dbReference type="PANTHER" id="PTHR47163">
    <property type="entry name" value="DDE_TNP_IS1595 DOMAIN-CONTAINING PROTEIN"/>
    <property type="match status" value="1"/>
</dbReference>
<evidence type="ECO:0000259" key="1">
    <source>
        <dbReference type="SMART" id="SM01126"/>
    </source>
</evidence>
<dbReference type="SMART" id="SM01126">
    <property type="entry name" value="DDE_Tnp_IS1595"/>
    <property type="match status" value="1"/>
</dbReference>
<proteinExistence type="predicted"/>
<protein>
    <recommendedName>
        <fullName evidence="1">ISXO2-like transposase domain-containing protein</fullName>
    </recommendedName>
</protein>
<gene>
    <name evidence="2" type="ORF">AVEN_91095_1</name>
</gene>
<accession>A0A4Y2JGH9</accession>
<evidence type="ECO:0000313" key="3">
    <source>
        <dbReference type="Proteomes" id="UP000499080"/>
    </source>
</evidence>
<dbReference type="OrthoDB" id="6409943at2759"/>
<feature type="domain" description="ISXO2-like transposase" evidence="1">
    <location>
        <begin position="150"/>
        <end position="268"/>
    </location>
</feature>
<keyword evidence="3" id="KW-1185">Reference proteome</keyword>
<name>A0A4Y2JGH9_ARAVE</name>
<comment type="caution">
    <text evidence="2">The sequence shown here is derived from an EMBL/GenBank/DDBJ whole genome shotgun (WGS) entry which is preliminary data.</text>
</comment>